<gene>
    <name evidence="7" type="primary">rpsF</name>
    <name evidence="8" type="ORF">A3F35_00340</name>
</gene>
<dbReference type="Pfam" id="PF01250">
    <property type="entry name" value="Ribosomal_S6"/>
    <property type="match status" value="1"/>
</dbReference>
<organism evidence="8 9">
    <name type="scientific">Candidatus Woykebacteria bacterium RIFCSPHIGHO2_12_FULL_45_10</name>
    <dbReference type="NCBI Taxonomy" id="1802603"/>
    <lineage>
        <taxon>Bacteria</taxon>
        <taxon>Candidatus Woykeibacteriota</taxon>
    </lineage>
</organism>
<comment type="function">
    <text evidence="7">Binds together with bS18 to 16S ribosomal RNA.</text>
</comment>
<dbReference type="GO" id="GO:0005737">
    <property type="term" value="C:cytoplasm"/>
    <property type="evidence" value="ECO:0007669"/>
    <property type="project" value="UniProtKB-ARBA"/>
</dbReference>
<evidence type="ECO:0000256" key="3">
    <source>
        <dbReference type="ARBA" id="ARBA00022884"/>
    </source>
</evidence>
<evidence type="ECO:0000256" key="5">
    <source>
        <dbReference type="ARBA" id="ARBA00023274"/>
    </source>
</evidence>
<evidence type="ECO:0000313" key="9">
    <source>
        <dbReference type="Proteomes" id="UP000178068"/>
    </source>
</evidence>
<keyword evidence="4 7" id="KW-0689">Ribosomal protein</keyword>
<sequence>MSDYELALVTSDELPEKDKKEILSKIEKKITDAKGQVENVEDWGKKNLAYPIKKKQTAIFTFITFSAPAAVPEAVRAELALSEEVLRSLLIKKAAPKKIKARRQKAKVKKVQEA</sequence>
<evidence type="ECO:0000256" key="2">
    <source>
        <dbReference type="ARBA" id="ARBA00022730"/>
    </source>
</evidence>
<dbReference type="GO" id="GO:1990904">
    <property type="term" value="C:ribonucleoprotein complex"/>
    <property type="evidence" value="ECO:0007669"/>
    <property type="project" value="UniProtKB-KW"/>
</dbReference>
<dbReference type="EMBL" id="MHCZ01000009">
    <property type="protein sequence ID" value="OGY30282.1"/>
    <property type="molecule type" value="Genomic_DNA"/>
</dbReference>
<evidence type="ECO:0000256" key="1">
    <source>
        <dbReference type="ARBA" id="ARBA00009512"/>
    </source>
</evidence>
<dbReference type="InterPro" id="IPR020814">
    <property type="entry name" value="Ribosomal_S6_plastid/chlpt"/>
</dbReference>
<dbReference type="GO" id="GO:0003735">
    <property type="term" value="F:structural constituent of ribosome"/>
    <property type="evidence" value="ECO:0007669"/>
    <property type="project" value="InterPro"/>
</dbReference>
<dbReference type="InterPro" id="IPR000529">
    <property type="entry name" value="Ribosomal_bS6"/>
</dbReference>
<reference evidence="8 9" key="1">
    <citation type="journal article" date="2016" name="Nat. Commun.">
        <title>Thousands of microbial genomes shed light on interconnected biogeochemical processes in an aquifer system.</title>
        <authorList>
            <person name="Anantharaman K."/>
            <person name="Brown C.T."/>
            <person name="Hug L.A."/>
            <person name="Sharon I."/>
            <person name="Castelle C.J."/>
            <person name="Probst A.J."/>
            <person name="Thomas B.C."/>
            <person name="Singh A."/>
            <person name="Wilkins M.J."/>
            <person name="Karaoz U."/>
            <person name="Brodie E.L."/>
            <person name="Williams K.H."/>
            <person name="Hubbard S.S."/>
            <person name="Banfield J.F."/>
        </authorList>
    </citation>
    <scope>NUCLEOTIDE SEQUENCE [LARGE SCALE GENOMIC DNA]</scope>
</reference>
<comment type="caution">
    <text evidence="8">The sequence shown here is derived from an EMBL/GenBank/DDBJ whole genome shotgun (WGS) entry which is preliminary data.</text>
</comment>
<proteinExistence type="inferred from homology"/>
<accession>A0A1G1WRB5</accession>
<dbReference type="InterPro" id="IPR014717">
    <property type="entry name" value="Transl_elong_EF1B/ribsomal_bS6"/>
</dbReference>
<name>A0A1G1WRB5_9BACT</name>
<dbReference type="SUPFAM" id="SSF54995">
    <property type="entry name" value="Ribosomal protein S6"/>
    <property type="match status" value="1"/>
</dbReference>
<evidence type="ECO:0000256" key="6">
    <source>
        <dbReference type="ARBA" id="ARBA00035294"/>
    </source>
</evidence>
<evidence type="ECO:0000256" key="4">
    <source>
        <dbReference type="ARBA" id="ARBA00022980"/>
    </source>
</evidence>
<dbReference type="InterPro" id="IPR020815">
    <property type="entry name" value="Ribosomal_bS6_CS"/>
</dbReference>
<keyword evidence="5 7" id="KW-0687">Ribonucleoprotein</keyword>
<dbReference type="AlphaFoldDB" id="A0A1G1WRB5"/>
<dbReference type="HAMAP" id="MF_00360">
    <property type="entry name" value="Ribosomal_bS6"/>
    <property type="match status" value="1"/>
</dbReference>
<evidence type="ECO:0000256" key="7">
    <source>
        <dbReference type="HAMAP-Rule" id="MF_00360"/>
    </source>
</evidence>
<comment type="similarity">
    <text evidence="1 7">Belongs to the bacterial ribosomal protein bS6 family.</text>
</comment>
<dbReference type="GO" id="GO:0005840">
    <property type="term" value="C:ribosome"/>
    <property type="evidence" value="ECO:0007669"/>
    <property type="project" value="UniProtKB-KW"/>
</dbReference>
<dbReference type="GO" id="GO:0006412">
    <property type="term" value="P:translation"/>
    <property type="evidence" value="ECO:0007669"/>
    <property type="project" value="UniProtKB-UniRule"/>
</dbReference>
<dbReference type="CDD" id="cd00473">
    <property type="entry name" value="bS6"/>
    <property type="match status" value="1"/>
</dbReference>
<dbReference type="Gene3D" id="3.30.70.60">
    <property type="match status" value="1"/>
</dbReference>
<evidence type="ECO:0000313" key="8">
    <source>
        <dbReference type="EMBL" id="OGY30282.1"/>
    </source>
</evidence>
<dbReference type="PROSITE" id="PS01048">
    <property type="entry name" value="RIBOSOMAL_S6"/>
    <property type="match status" value="1"/>
</dbReference>
<dbReference type="PANTHER" id="PTHR21011:SF1">
    <property type="entry name" value="SMALL RIBOSOMAL SUBUNIT PROTEIN BS6M"/>
    <property type="match status" value="1"/>
</dbReference>
<keyword evidence="3 7" id="KW-0694">RNA-binding</keyword>
<dbReference type="PANTHER" id="PTHR21011">
    <property type="entry name" value="MITOCHONDRIAL 28S RIBOSOMAL PROTEIN S6"/>
    <property type="match status" value="1"/>
</dbReference>
<dbReference type="NCBIfam" id="TIGR00166">
    <property type="entry name" value="S6"/>
    <property type="match status" value="1"/>
</dbReference>
<dbReference type="STRING" id="1802603.A3F35_00340"/>
<dbReference type="Proteomes" id="UP000178068">
    <property type="component" value="Unassembled WGS sequence"/>
</dbReference>
<dbReference type="GO" id="GO:0070181">
    <property type="term" value="F:small ribosomal subunit rRNA binding"/>
    <property type="evidence" value="ECO:0007669"/>
    <property type="project" value="TreeGrafter"/>
</dbReference>
<keyword evidence="2 7" id="KW-0699">rRNA-binding</keyword>
<dbReference type="InterPro" id="IPR035980">
    <property type="entry name" value="Ribosomal_bS6_sf"/>
</dbReference>
<protein>
    <recommendedName>
        <fullName evidence="6 7">Small ribosomal subunit protein bS6</fullName>
    </recommendedName>
</protein>